<keyword evidence="4" id="KW-1185">Reference proteome</keyword>
<keyword evidence="2" id="KW-0812">Transmembrane</keyword>
<dbReference type="AlphaFoldDB" id="A0AAE1I179"/>
<dbReference type="Proteomes" id="UP001219518">
    <property type="component" value="Unassembled WGS sequence"/>
</dbReference>
<comment type="caution">
    <text evidence="3">The sequence shown here is derived from an EMBL/GenBank/DDBJ whole genome shotgun (WGS) entry which is preliminary data.</text>
</comment>
<evidence type="ECO:0000256" key="2">
    <source>
        <dbReference type="SAM" id="Phobius"/>
    </source>
</evidence>
<keyword evidence="2" id="KW-0472">Membrane</keyword>
<dbReference type="EMBL" id="JAHWGI010001418">
    <property type="protein sequence ID" value="KAK3931150.1"/>
    <property type="molecule type" value="Genomic_DNA"/>
</dbReference>
<feature type="compositionally biased region" description="Basic and acidic residues" evidence="1">
    <location>
        <begin position="29"/>
        <end position="40"/>
    </location>
</feature>
<evidence type="ECO:0000313" key="4">
    <source>
        <dbReference type="Proteomes" id="UP001219518"/>
    </source>
</evidence>
<name>A0AAE1I179_9NEOP</name>
<evidence type="ECO:0000256" key="1">
    <source>
        <dbReference type="SAM" id="MobiDB-lite"/>
    </source>
</evidence>
<reference evidence="3" key="2">
    <citation type="journal article" date="2023" name="BMC Genomics">
        <title>Pest status, molecular evolution, and epigenetic factors derived from the genome assembly of Frankliniella fusca, a thysanopteran phytovirus vector.</title>
        <authorList>
            <person name="Catto M.A."/>
            <person name="Labadie P.E."/>
            <person name="Jacobson A.L."/>
            <person name="Kennedy G.G."/>
            <person name="Srinivasan R."/>
            <person name="Hunt B.G."/>
        </authorList>
    </citation>
    <scope>NUCLEOTIDE SEQUENCE</scope>
    <source>
        <strain evidence="3">PL_HMW_Pooled</strain>
    </source>
</reference>
<organism evidence="3 4">
    <name type="scientific">Frankliniella fusca</name>
    <dbReference type="NCBI Taxonomy" id="407009"/>
    <lineage>
        <taxon>Eukaryota</taxon>
        <taxon>Metazoa</taxon>
        <taxon>Ecdysozoa</taxon>
        <taxon>Arthropoda</taxon>
        <taxon>Hexapoda</taxon>
        <taxon>Insecta</taxon>
        <taxon>Pterygota</taxon>
        <taxon>Neoptera</taxon>
        <taxon>Paraneoptera</taxon>
        <taxon>Thysanoptera</taxon>
        <taxon>Terebrantia</taxon>
        <taxon>Thripoidea</taxon>
        <taxon>Thripidae</taxon>
        <taxon>Frankliniella</taxon>
    </lineage>
</organism>
<proteinExistence type="predicted"/>
<reference evidence="3" key="1">
    <citation type="submission" date="2021-07" db="EMBL/GenBank/DDBJ databases">
        <authorList>
            <person name="Catto M.A."/>
            <person name="Jacobson A."/>
            <person name="Kennedy G."/>
            <person name="Labadie P."/>
            <person name="Hunt B.G."/>
            <person name="Srinivasan R."/>
        </authorList>
    </citation>
    <scope>NUCLEOTIDE SEQUENCE</scope>
    <source>
        <strain evidence="3">PL_HMW_Pooled</strain>
        <tissue evidence="3">Head</tissue>
    </source>
</reference>
<accession>A0AAE1I179</accession>
<feature type="transmembrane region" description="Helical" evidence="2">
    <location>
        <begin position="71"/>
        <end position="93"/>
    </location>
</feature>
<evidence type="ECO:0000313" key="3">
    <source>
        <dbReference type="EMBL" id="KAK3931150.1"/>
    </source>
</evidence>
<gene>
    <name evidence="3" type="ORF">KUF71_025130</name>
</gene>
<feature type="compositionally biased region" description="Polar residues" evidence="1">
    <location>
        <begin position="41"/>
        <end position="50"/>
    </location>
</feature>
<sequence>MQWMNIKYETVKSCDFSSFFSLRREVASGGKDNVDERSLHDPSTSLSSGQGEKEEWWWGPLLDPRVRETKLLMRAEGVLGPLALLVVAAVVALDARQLGEESIVDKMRKDADLSESRYNT</sequence>
<protein>
    <submittedName>
        <fullName evidence="3">Trithorax group protein osa</fullName>
    </submittedName>
</protein>
<feature type="region of interest" description="Disordered" evidence="1">
    <location>
        <begin position="29"/>
        <end position="53"/>
    </location>
</feature>
<keyword evidence="2" id="KW-1133">Transmembrane helix</keyword>